<protein>
    <recommendedName>
        <fullName evidence="4">Secreted protein</fullName>
    </recommendedName>
</protein>
<organism evidence="2 3">
    <name type="scientific">Sclerotinia sclerotiorum (strain ATCC 18683 / 1980 / Ss-1)</name>
    <name type="common">White mold</name>
    <name type="synonym">Whetzelinia sclerotiorum</name>
    <dbReference type="NCBI Taxonomy" id="665079"/>
    <lineage>
        <taxon>Eukaryota</taxon>
        <taxon>Fungi</taxon>
        <taxon>Dikarya</taxon>
        <taxon>Ascomycota</taxon>
        <taxon>Pezizomycotina</taxon>
        <taxon>Leotiomycetes</taxon>
        <taxon>Helotiales</taxon>
        <taxon>Sclerotiniaceae</taxon>
        <taxon>Sclerotinia</taxon>
    </lineage>
</organism>
<dbReference type="AlphaFoldDB" id="A7EAM1"/>
<evidence type="ECO:0000313" key="2">
    <source>
        <dbReference type="EMBL" id="EDN99499.1"/>
    </source>
</evidence>
<keyword evidence="1" id="KW-0732">Signal</keyword>
<dbReference type="InParanoid" id="A7EAM1"/>
<evidence type="ECO:0008006" key="4">
    <source>
        <dbReference type="Google" id="ProtNLM"/>
    </source>
</evidence>
<feature type="chain" id="PRO_5002705511" description="Secreted protein" evidence="1">
    <location>
        <begin position="17"/>
        <end position="96"/>
    </location>
</feature>
<proteinExistence type="predicted"/>
<gene>
    <name evidence="2" type="ORF">SS1G_02353</name>
</gene>
<dbReference type="GeneID" id="5492265"/>
<dbReference type="RefSeq" id="XP_001596137.1">
    <property type="nucleotide sequence ID" value="XM_001596087.1"/>
</dbReference>
<reference evidence="3" key="1">
    <citation type="journal article" date="2011" name="PLoS Genet.">
        <title>Genomic analysis of the necrotrophic fungal pathogens Sclerotinia sclerotiorum and Botrytis cinerea.</title>
        <authorList>
            <person name="Amselem J."/>
            <person name="Cuomo C.A."/>
            <person name="van Kan J.A."/>
            <person name="Viaud M."/>
            <person name="Benito E.P."/>
            <person name="Couloux A."/>
            <person name="Coutinho P.M."/>
            <person name="de Vries R.P."/>
            <person name="Dyer P.S."/>
            <person name="Fillinger S."/>
            <person name="Fournier E."/>
            <person name="Gout L."/>
            <person name="Hahn M."/>
            <person name="Kohn L."/>
            <person name="Lapalu N."/>
            <person name="Plummer K.M."/>
            <person name="Pradier J.M."/>
            <person name="Quevillon E."/>
            <person name="Sharon A."/>
            <person name="Simon A."/>
            <person name="ten Have A."/>
            <person name="Tudzynski B."/>
            <person name="Tudzynski P."/>
            <person name="Wincker P."/>
            <person name="Andrew M."/>
            <person name="Anthouard V."/>
            <person name="Beever R.E."/>
            <person name="Beffa R."/>
            <person name="Benoit I."/>
            <person name="Bouzid O."/>
            <person name="Brault B."/>
            <person name="Chen Z."/>
            <person name="Choquer M."/>
            <person name="Collemare J."/>
            <person name="Cotton P."/>
            <person name="Danchin E.G."/>
            <person name="Da Silva C."/>
            <person name="Gautier A."/>
            <person name="Giraud C."/>
            <person name="Giraud T."/>
            <person name="Gonzalez C."/>
            <person name="Grossetete S."/>
            <person name="Guldener U."/>
            <person name="Henrissat B."/>
            <person name="Howlett B.J."/>
            <person name="Kodira C."/>
            <person name="Kretschmer M."/>
            <person name="Lappartient A."/>
            <person name="Leroch M."/>
            <person name="Levis C."/>
            <person name="Mauceli E."/>
            <person name="Neuveglise C."/>
            <person name="Oeser B."/>
            <person name="Pearson M."/>
            <person name="Poulain J."/>
            <person name="Poussereau N."/>
            <person name="Quesneville H."/>
            <person name="Rascle C."/>
            <person name="Schumacher J."/>
            <person name="Segurens B."/>
            <person name="Sexton A."/>
            <person name="Silva E."/>
            <person name="Sirven C."/>
            <person name="Soanes D.M."/>
            <person name="Talbot N.J."/>
            <person name="Templeton M."/>
            <person name="Yandava C."/>
            <person name="Yarden O."/>
            <person name="Zeng Q."/>
            <person name="Rollins J.A."/>
            <person name="Lebrun M.H."/>
            <person name="Dickman M."/>
        </authorList>
    </citation>
    <scope>NUCLEOTIDE SEQUENCE [LARGE SCALE GENOMIC DNA]</scope>
    <source>
        <strain evidence="3">ATCC 18683 / 1980 / Ss-1</strain>
    </source>
</reference>
<accession>A7EAM1</accession>
<evidence type="ECO:0000313" key="3">
    <source>
        <dbReference type="Proteomes" id="UP000001312"/>
    </source>
</evidence>
<keyword evidence="3" id="KW-1185">Reference proteome</keyword>
<evidence type="ECO:0000256" key="1">
    <source>
        <dbReference type="SAM" id="SignalP"/>
    </source>
</evidence>
<dbReference type="HOGENOM" id="CLU_2361004_0_0_1"/>
<dbReference type="Proteomes" id="UP000001312">
    <property type="component" value="Unassembled WGS sequence"/>
</dbReference>
<sequence>MALAMMLFSFSRTVRLLNELVQSAKSVLISWTSFKRETIGPSTFFSVVRIVKDLVFGELVAGFVVTRRRVMPCDQGIKVSLGSCLKFKAKSSEKFS</sequence>
<feature type="signal peptide" evidence="1">
    <location>
        <begin position="1"/>
        <end position="16"/>
    </location>
</feature>
<dbReference type="EMBL" id="CH476623">
    <property type="protein sequence ID" value="EDN99499.1"/>
    <property type="molecule type" value="Genomic_DNA"/>
</dbReference>
<name>A7EAM1_SCLS1</name>
<dbReference type="KEGG" id="ssl:SS1G_02353"/>